<keyword evidence="2" id="KW-1185">Reference proteome</keyword>
<accession>G5SX85</accession>
<organism evidence="1 2">
    <name type="scientific">Paraprevotella clara YIT 11840</name>
    <dbReference type="NCBI Taxonomy" id="762968"/>
    <lineage>
        <taxon>Bacteria</taxon>
        <taxon>Pseudomonadati</taxon>
        <taxon>Bacteroidota</taxon>
        <taxon>Bacteroidia</taxon>
        <taxon>Bacteroidales</taxon>
        <taxon>Prevotellaceae</taxon>
        <taxon>Paraprevotella</taxon>
    </lineage>
</organism>
<gene>
    <name evidence="1" type="ORF">HMPREF9441_04015</name>
</gene>
<reference evidence="1 2" key="1">
    <citation type="submission" date="2011-03" db="EMBL/GenBank/DDBJ databases">
        <authorList>
            <person name="Weinstock G."/>
            <person name="Sodergren E."/>
            <person name="Clifton S."/>
            <person name="Fulton L."/>
            <person name="Fulton B."/>
            <person name="Courtney L."/>
            <person name="Fronick C."/>
            <person name="Harrison M."/>
            <person name="Strong C."/>
            <person name="Farmer C."/>
            <person name="Delahaunty K."/>
            <person name="Markovic C."/>
            <person name="Hall O."/>
            <person name="Minx P."/>
            <person name="Tomlinson C."/>
            <person name="Mitreva M."/>
            <person name="Hou S."/>
            <person name="Chen J."/>
            <person name="Wollam A."/>
            <person name="Pepin K.H."/>
            <person name="Johnson M."/>
            <person name="Bhonagiri V."/>
            <person name="Zhang X."/>
            <person name="Suruliraj S."/>
            <person name="Warren W."/>
            <person name="Chinwalla A."/>
            <person name="Mardis E.R."/>
            <person name="Wilson R.K."/>
        </authorList>
    </citation>
    <scope>NUCLEOTIDE SEQUENCE [LARGE SCALE GENOMIC DNA]</scope>
    <source>
        <strain evidence="1 2">YIT 11840</strain>
    </source>
</reference>
<feature type="non-terminal residue" evidence="1">
    <location>
        <position position="1"/>
    </location>
</feature>
<dbReference type="EMBL" id="AFFY01000164">
    <property type="protein sequence ID" value="EHG98149.1"/>
    <property type="molecule type" value="Genomic_DNA"/>
</dbReference>
<name>G5SX85_9BACT</name>
<dbReference type="AlphaFoldDB" id="G5SX85"/>
<proteinExistence type="predicted"/>
<evidence type="ECO:0000313" key="1">
    <source>
        <dbReference type="EMBL" id="EHG98149.1"/>
    </source>
</evidence>
<feature type="non-terminal residue" evidence="1">
    <location>
        <position position="82"/>
    </location>
</feature>
<evidence type="ECO:0000313" key="2">
    <source>
        <dbReference type="Proteomes" id="UP000003598"/>
    </source>
</evidence>
<comment type="caution">
    <text evidence="1">The sequence shown here is derived from an EMBL/GenBank/DDBJ whole genome shotgun (WGS) entry which is preliminary data.</text>
</comment>
<dbReference type="RefSeq" id="WP_008623654.1">
    <property type="nucleotide sequence ID" value="NZ_JH376707.1"/>
</dbReference>
<protein>
    <submittedName>
        <fullName evidence="1">Uncharacterized protein</fullName>
    </submittedName>
</protein>
<dbReference type="Proteomes" id="UP000003598">
    <property type="component" value="Unassembled WGS sequence"/>
</dbReference>
<dbReference type="GeneID" id="93559231"/>
<dbReference type="STRING" id="762968.HMPREF9441_04015"/>
<dbReference type="HOGENOM" id="CLU_2547963_0_0_10"/>
<sequence length="82" mass="9110">AQNAYALTPEIDIYPESFLGYSIKTRNIVCGSLANSGQISITYNTQQNVISYLYKYDDLGGETLVSSNTTGYFYNLTAAKYK</sequence>